<keyword evidence="1" id="KW-0472">Membrane</keyword>
<name>A0ABD3AJQ9_9GENT</name>
<evidence type="ECO:0000256" key="1">
    <source>
        <dbReference type="SAM" id="Phobius"/>
    </source>
</evidence>
<accession>A0ABD3AJQ9</accession>
<organism evidence="2 3">
    <name type="scientific">Cinchona calisaya</name>
    <dbReference type="NCBI Taxonomy" id="153742"/>
    <lineage>
        <taxon>Eukaryota</taxon>
        <taxon>Viridiplantae</taxon>
        <taxon>Streptophyta</taxon>
        <taxon>Embryophyta</taxon>
        <taxon>Tracheophyta</taxon>
        <taxon>Spermatophyta</taxon>
        <taxon>Magnoliopsida</taxon>
        <taxon>eudicotyledons</taxon>
        <taxon>Gunneridae</taxon>
        <taxon>Pentapetalae</taxon>
        <taxon>asterids</taxon>
        <taxon>lamiids</taxon>
        <taxon>Gentianales</taxon>
        <taxon>Rubiaceae</taxon>
        <taxon>Cinchonoideae</taxon>
        <taxon>Cinchoneae</taxon>
        <taxon>Cinchona</taxon>
    </lineage>
</organism>
<gene>
    <name evidence="2" type="ORF">ACH5RR_010722</name>
</gene>
<keyword evidence="1" id="KW-0812">Transmembrane</keyword>
<sequence length="112" mass="12389">MNFAPETFLLVSSATANGNSGGVRCTSGVGSDIEKLIGIMLSLPLYKFGMLLISCFPCASSFSCFPLLLYSHLYVLVYVFVFLHLVSEEMLPLLLPRHIHGMVLLNFDSVRR</sequence>
<feature type="transmembrane region" description="Helical" evidence="1">
    <location>
        <begin position="75"/>
        <end position="95"/>
    </location>
</feature>
<evidence type="ECO:0000313" key="3">
    <source>
        <dbReference type="Proteomes" id="UP001630127"/>
    </source>
</evidence>
<dbReference type="AlphaFoldDB" id="A0ABD3AJQ9"/>
<protein>
    <submittedName>
        <fullName evidence="2">Uncharacterized protein</fullName>
    </submittedName>
</protein>
<proteinExistence type="predicted"/>
<evidence type="ECO:0000313" key="2">
    <source>
        <dbReference type="EMBL" id="KAL3531400.1"/>
    </source>
</evidence>
<reference evidence="2 3" key="1">
    <citation type="submission" date="2024-11" db="EMBL/GenBank/DDBJ databases">
        <title>A near-complete genome assembly of Cinchona calisaya.</title>
        <authorList>
            <person name="Lian D.C."/>
            <person name="Zhao X.W."/>
            <person name="Wei L."/>
        </authorList>
    </citation>
    <scope>NUCLEOTIDE SEQUENCE [LARGE SCALE GENOMIC DNA]</scope>
    <source>
        <tissue evidence="2">Nenye</tissue>
    </source>
</reference>
<dbReference type="EMBL" id="JBJUIK010000004">
    <property type="protein sequence ID" value="KAL3531400.1"/>
    <property type="molecule type" value="Genomic_DNA"/>
</dbReference>
<keyword evidence="1" id="KW-1133">Transmembrane helix</keyword>
<dbReference type="Proteomes" id="UP001630127">
    <property type="component" value="Unassembled WGS sequence"/>
</dbReference>
<comment type="caution">
    <text evidence="2">The sequence shown here is derived from an EMBL/GenBank/DDBJ whole genome shotgun (WGS) entry which is preliminary data.</text>
</comment>
<feature type="transmembrane region" description="Helical" evidence="1">
    <location>
        <begin position="45"/>
        <end position="69"/>
    </location>
</feature>
<keyword evidence="3" id="KW-1185">Reference proteome</keyword>